<feature type="transmembrane region" description="Helical" evidence="2">
    <location>
        <begin position="55"/>
        <end position="73"/>
    </location>
</feature>
<dbReference type="HOGENOM" id="CLU_437939_0_0_11"/>
<organism evidence="3 4">
    <name type="scientific">Modestobacter italicus (strain DSM 44449 / CECT 9708 / BC 501)</name>
    <dbReference type="NCBI Taxonomy" id="2732864"/>
    <lineage>
        <taxon>Bacteria</taxon>
        <taxon>Bacillati</taxon>
        <taxon>Actinomycetota</taxon>
        <taxon>Actinomycetes</taxon>
        <taxon>Geodermatophilales</taxon>
        <taxon>Geodermatophilaceae</taxon>
        <taxon>Modestobacter</taxon>
    </lineage>
</organism>
<evidence type="ECO:0000256" key="2">
    <source>
        <dbReference type="SAM" id="Phobius"/>
    </source>
</evidence>
<dbReference type="Proteomes" id="UP000006461">
    <property type="component" value="Chromosome"/>
</dbReference>
<feature type="transmembrane region" description="Helical" evidence="2">
    <location>
        <begin position="251"/>
        <end position="268"/>
    </location>
</feature>
<name>I4F2P3_MODI5</name>
<feature type="transmembrane region" description="Helical" evidence="2">
    <location>
        <begin position="288"/>
        <end position="304"/>
    </location>
</feature>
<dbReference type="STRING" id="477641.MODMU_4523"/>
<feature type="transmembrane region" description="Helical" evidence="2">
    <location>
        <begin position="156"/>
        <end position="176"/>
    </location>
</feature>
<keyword evidence="4" id="KW-1185">Reference proteome</keyword>
<proteinExistence type="predicted"/>
<feature type="transmembrane region" description="Helical" evidence="2">
    <location>
        <begin position="333"/>
        <end position="356"/>
    </location>
</feature>
<dbReference type="KEGG" id="mmar:MODMU_4523"/>
<keyword evidence="2" id="KW-0472">Membrane</keyword>
<accession>I4F2P3</accession>
<feature type="region of interest" description="Disordered" evidence="1">
    <location>
        <begin position="1"/>
        <end position="50"/>
    </location>
</feature>
<feature type="transmembrane region" description="Helical" evidence="2">
    <location>
        <begin position="183"/>
        <end position="201"/>
    </location>
</feature>
<feature type="transmembrane region" description="Helical" evidence="2">
    <location>
        <begin position="213"/>
        <end position="244"/>
    </location>
</feature>
<dbReference type="AlphaFoldDB" id="I4F2P3"/>
<feature type="transmembrane region" description="Helical" evidence="2">
    <location>
        <begin position="368"/>
        <end position="388"/>
    </location>
</feature>
<keyword evidence="2" id="KW-1133">Transmembrane helix</keyword>
<evidence type="ECO:0000313" key="3">
    <source>
        <dbReference type="EMBL" id="CCH89906.1"/>
    </source>
</evidence>
<gene>
    <name evidence="3" type="ordered locus">MODMU_4523</name>
</gene>
<evidence type="ECO:0000256" key="1">
    <source>
        <dbReference type="SAM" id="MobiDB-lite"/>
    </source>
</evidence>
<protein>
    <recommendedName>
        <fullName evidence="5">Glycosyltransferase RgtA/B/C/D-like domain-containing protein</fullName>
    </recommendedName>
</protein>
<feature type="compositionally biased region" description="Low complexity" evidence="1">
    <location>
        <begin position="9"/>
        <end position="19"/>
    </location>
</feature>
<evidence type="ECO:0000313" key="4">
    <source>
        <dbReference type="Proteomes" id="UP000006461"/>
    </source>
</evidence>
<keyword evidence="2" id="KW-0812">Transmembrane</keyword>
<evidence type="ECO:0008006" key="5">
    <source>
        <dbReference type="Google" id="ProtNLM"/>
    </source>
</evidence>
<dbReference type="EMBL" id="FO203431">
    <property type="protein sequence ID" value="CCH89906.1"/>
    <property type="molecule type" value="Genomic_DNA"/>
</dbReference>
<dbReference type="eggNOG" id="ENOG502ZDKN">
    <property type="taxonomic scope" value="Bacteria"/>
</dbReference>
<reference evidence="3 4" key="1">
    <citation type="journal article" date="2012" name="J. Bacteriol.">
        <title>Genome Sequence of Radiation-Resistant Modestobacter marinus Strain BC501, a Representative Actinobacterium That Thrives on Calcareous Stone Surfaces.</title>
        <authorList>
            <person name="Normand P."/>
            <person name="Gury J."/>
            <person name="Pujic P."/>
            <person name="Chouaia B."/>
            <person name="Crotti E."/>
            <person name="Brusetti L."/>
            <person name="Daffonchio D."/>
            <person name="Vacherie B."/>
            <person name="Barbe V."/>
            <person name="Medigue C."/>
            <person name="Calteau A."/>
            <person name="Ghodhbane-Gtari F."/>
            <person name="Essoussi I."/>
            <person name="Nouioui I."/>
            <person name="Abbassi-Ghozzi I."/>
            <person name="Gtari M."/>
        </authorList>
    </citation>
    <scope>NUCLEOTIDE SEQUENCE [LARGE SCALE GENOMIC DNA]</scope>
    <source>
        <strain evidence="4">BC 501</strain>
    </source>
</reference>
<sequence length="624" mass="62227">MSEPPTPRTPGGTHGAHAAAADDRAPAPVPGPATVPGRHRAAAAGTAPSRGRSGVLWPLLALVVVALVAARSLRGTALPDDGALAGPAAALLRGDSGPELASPAGLGALHTAVYATVTRAFQRHATLVGAERELLLVVLLASAVLLWRTARRFDVPDGACAVAVLALGALPVLTSLHATATPAAFAVGWLVLAGWVASWASTSRRPPAVLSALTALAALLAVLLAPDALLLLAAGGTAAVVLTARSRRRQVGAALAGAVLLGLLRVLVQRWDPQVADPGRWGGTPTGLVVVTAVLVVVGLAAVWQLPRFRAGGVALTATALLAVAPPSGRLPALLLCLPLGALLLGALAAAGAEAVSSPVLRRRPRGLLAVGVAAGVLLVGAGTAAAADLAGTPRDDFGAAATRDLVGWTAAQLPDDAVLSTSPRLAAELVHAGADPARVRTGDVPVTASTGPEVPVLQVRSGSSAAGGPVVARFGDLAVVDPRAVPPTAAQLTARRELATALLANPTVEVPAADAERMSAGQVDPRLLTLLASIGAQYGFGLVDLPAVPGEPADADARQVVLGSVGGRPLGDDPAATARLRSWLAAQQEPFLTDRVAELDAGVLIGYARVADPDGLVTPPGGG</sequence>